<dbReference type="AlphaFoldDB" id="A0A2A2M097"/>
<dbReference type="SUPFAM" id="SSF81321">
    <property type="entry name" value="Family A G protein-coupled receptor-like"/>
    <property type="match status" value="1"/>
</dbReference>
<feature type="transmembrane region" description="Helical" evidence="5">
    <location>
        <begin position="287"/>
        <end position="308"/>
    </location>
</feature>
<feature type="transmembrane region" description="Helical" evidence="5">
    <location>
        <begin position="162"/>
        <end position="183"/>
    </location>
</feature>
<dbReference type="STRING" id="2018661.A0A2A2M097"/>
<dbReference type="CDD" id="cd14978">
    <property type="entry name" value="7tmA_FMRFamide_R-like"/>
    <property type="match status" value="1"/>
</dbReference>
<reference evidence="7 8" key="1">
    <citation type="journal article" date="2017" name="Curr. Biol.">
        <title>Genome architecture and evolution of a unichromosomal asexual nematode.</title>
        <authorList>
            <person name="Fradin H."/>
            <person name="Zegar C."/>
            <person name="Gutwein M."/>
            <person name="Lucas J."/>
            <person name="Kovtun M."/>
            <person name="Corcoran D."/>
            <person name="Baugh L.R."/>
            <person name="Kiontke K."/>
            <person name="Gunsalus K."/>
            <person name="Fitch D.H."/>
            <person name="Piano F."/>
        </authorList>
    </citation>
    <scope>NUCLEOTIDE SEQUENCE [LARGE SCALE GENOMIC DNA]</scope>
    <source>
        <strain evidence="7">PF1309</strain>
    </source>
</reference>
<feature type="transmembrane region" description="Helical" evidence="5">
    <location>
        <begin position="44"/>
        <end position="70"/>
    </location>
</feature>
<evidence type="ECO:0000256" key="1">
    <source>
        <dbReference type="ARBA" id="ARBA00004370"/>
    </source>
</evidence>
<dbReference type="PANTHER" id="PTHR46709">
    <property type="entry name" value="PROTEIN CBG23488-RELATED"/>
    <property type="match status" value="1"/>
</dbReference>
<evidence type="ECO:0000259" key="6">
    <source>
        <dbReference type="PROSITE" id="PS50262"/>
    </source>
</evidence>
<dbReference type="Gene3D" id="1.20.1070.10">
    <property type="entry name" value="Rhodopsin 7-helix transmembrane proteins"/>
    <property type="match status" value="1"/>
</dbReference>
<dbReference type="PANTHER" id="PTHR46709:SF8">
    <property type="entry name" value="G-PROTEIN COUPLED RECEPTORS FAMILY 1 PROFILE DOMAIN-CONTAINING PROTEIN"/>
    <property type="match status" value="1"/>
</dbReference>
<feature type="transmembrane region" description="Helical" evidence="5">
    <location>
        <begin position="323"/>
        <end position="344"/>
    </location>
</feature>
<name>A0A2A2M097_9BILA</name>
<keyword evidence="4 5" id="KW-0472">Membrane</keyword>
<sequence>MAERANNTTSSSSSSSSSSSYLNIADYLDEECAYQPQVFLEFKMVFVGIIGMTIAIVSIVNNCLLCYTFNSSKVLRKRNLMYLMWISMFDIFISICYILIMCVQVYTDYFESVLFMALWHSYLRVAFTVSHIAISCSSFLLMAATIERYLQSTGDMRDIQLFRILATHRTLVVVICFMCSALFRGTIFFEVEVIHNEACTGLSSLSLIPKQIFENELMDNIWKVYTRKLMTVFLPFIVLAYFNAAIVMNVRRTDRDQTVKALVLFITVGTRGEVTRLRSRLRAVTRMLILVVTCYLAANFLDVVVAFWETFDQEYLWSHKKLYTVLTDLCSFLPLLACAMRLPIYAITDRQIRMEVSRKLHSMCMQFVCLCCPTSFSSTFRLRKKLYEPEIETEKFITYSTKSSTLLEPRLDARNYGVGSLIMARASISTKNDFQDLARFSGTTAIAV</sequence>
<keyword evidence="2 5" id="KW-0812">Transmembrane</keyword>
<dbReference type="EMBL" id="LIAE01006299">
    <property type="protein sequence ID" value="PAV91657.1"/>
    <property type="molecule type" value="Genomic_DNA"/>
</dbReference>
<accession>A0A2A2M097</accession>
<gene>
    <name evidence="7" type="ORF">WR25_23143</name>
</gene>
<feature type="transmembrane region" description="Helical" evidence="5">
    <location>
        <begin position="126"/>
        <end position="150"/>
    </location>
</feature>
<comment type="caution">
    <text evidence="7">The sequence shown here is derived from an EMBL/GenBank/DDBJ whole genome shotgun (WGS) entry which is preliminary data.</text>
</comment>
<feature type="transmembrane region" description="Helical" evidence="5">
    <location>
        <begin position="82"/>
        <end position="106"/>
    </location>
</feature>
<comment type="subcellular location">
    <subcellularLocation>
        <location evidence="1">Membrane</location>
    </subcellularLocation>
</comment>
<evidence type="ECO:0000256" key="2">
    <source>
        <dbReference type="ARBA" id="ARBA00022692"/>
    </source>
</evidence>
<evidence type="ECO:0000256" key="5">
    <source>
        <dbReference type="SAM" id="Phobius"/>
    </source>
</evidence>
<dbReference type="OrthoDB" id="5799915at2759"/>
<evidence type="ECO:0000256" key="4">
    <source>
        <dbReference type="ARBA" id="ARBA00023136"/>
    </source>
</evidence>
<organism evidence="7 8">
    <name type="scientific">Diploscapter pachys</name>
    <dbReference type="NCBI Taxonomy" id="2018661"/>
    <lineage>
        <taxon>Eukaryota</taxon>
        <taxon>Metazoa</taxon>
        <taxon>Ecdysozoa</taxon>
        <taxon>Nematoda</taxon>
        <taxon>Chromadorea</taxon>
        <taxon>Rhabditida</taxon>
        <taxon>Rhabditina</taxon>
        <taxon>Rhabditomorpha</taxon>
        <taxon>Rhabditoidea</taxon>
        <taxon>Rhabditidae</taxon>
        <taxon>Diploscapter</taxon>
    </lineage>
</organism>
<protein>
    <recommendedName>
        <fullName evidence="6">G-protein coupled receptors family 1 profile domain-containing protein</fullName>
    </recommendedName>
</protein>
<dbReference type="Proteomes" id="UP000218231">
    <property type="component" value="Unassembled WGS sequence"/>
</dbReference>
<feature type="transmembrane region" description="Helical" evidence="5">
    <location>
        <begin position="229"/>
        <end position="250"/>
    </location>
</feature>
<keyword evidence="8" id="KW-1185">Reference proteome</keyword>
<evidence type="ECO:0000313" key="8">
    <source>
        <dbReference type="Proteomes" id="UP000218231"/>
    </source>
</evidence>
<evidence type="ECO:0000313" key="7">
    <source>
        <dbReference type="EMBL" id="PAV91657.1"/>
    </source>
</evidence>
<evidence type="ECO:0000256" key="3">
    <source>
        <dbReference type="ARBA" id="ARBA00022989"/>
    </source>
</evidence>
<feature type="domain" description="G-protein coupled receptors family 1 profile" evidence="6">
    <location>
        <begin position="61"/>
        <end position="345"/>
    </location>
</feature>
<dbReference type="PROSITE" id="PS50262">
    <property type="entry name" value="G_PROTEIN_RECEP_F1_2"/>
    <property type="match status" value="1"/>
</dbReference>
<keyword evidence="3 5" id="KW-1133">Transmembrane helix</keyword>
<dbReference type="GO" id="GO:0016020">
    <property type="term" value="C:membrane"/>
    <property type="evidence" value="ECO:0007669"/>
    <property type="project" value="UniProtKB-SubCell"/>
</dbReference>
<proteinExistence type="predicted"/>
<dbReference type="InterPro" id="IPR017452">
    <property type="entry name" value="GPCR_Rhodpsn_7TM"/>
</dbReference>